<evidence type="ECO:0000313" key="11">
    <source>
        <dbReference type="Proteomes" id="UP000594464"/>
    </source>
</evidence>
<gene>
    <name evidence="10" type="ORF">G3M78_11990</name>
</gene>
<evidence type="ECO:0000256" key="8">
    <source>
        <dbReference type="SAM" id="Phobius"/>
    </source>
</evidence>
<evidence type="ECO:0000256" key="3">
    <source>
        <dbReference type="ARBA" id="ARBA00023004"/>
    </source>
</evidence>
<dbReference type="GO" id="GO:0016020">
    <property type="term" value="C:membrane"/>
    <property type="evidence" value="ECO:0007669"/>
    <property type="project" value="InterPro"/>
</dbReference>
<dbReference type="InterPro" id="IPR005805">
    <property type="entry name" value="Rieske_Fe-S_prot_C"/>
</dbReference>
<evidence type="ECO:0000259" key="9">
    <source>
        <dbReference type="PROSITE" id="PS51296"/>
    </source>
</evidence>
<evidence type="ECO:0000256" key="6">
    <source>
        <dbReference type="ARBA" id="ARBA00034078"/>
    </source>
</evidence>
<keyword evidence="8" id="KW-1133">Transmembrane helix</keyword>
<keyword evidence="1" id="KW-0001">2Fe-2S</keyword>
<dbReference type="Proteomes" id="UP000594464">
    <property type="component" value="Chromosome"/>
</dbReference>
<dbReference type="EMBL" id="CP048620">
    <property type="protein sequence ID" value="QPJ66072.1"/>
    <property type="molecule type" value="Genomic_DNA"/>
</dbReference>
<keyword evidence="3" id="KW-0408">Iron</keyword>
<dbReference type="PANTHER" id="PTHR10134">
    <property type="entry name" value="CYTOCHROME B-C1 COMPLEX SUBUNIT RIESKE, MITOCHONDRIAL"/>
    <property type="match status" value="1"/>
</dbReference>
<keyword evidence="8" id="KW-0812">Transmembrane</keyword>
<dbReference type="AlphaFoldDB" id="A0A7T0C3W7"/>
<sequence length="187" mass="21042">MAQAKAVSKATPAGKAGSKDKKEEQVDTLWSRRDFFSYAGWASFLGAVGLSSLYFTRLLFPRVLFEPSPIFKAGNPMDYTVGEVSTKWVNDQRVWIVRDDEGIYAIFALCTHLGCTPRWLRSENKYKCPCHGSGFTREGMHFEGPAPRPLERLKIALAPDGQLIIDKSKKFLYEKGQWGDPGSKFLI</sequence>
<dbReference type="Gene3D" id="2.102.10.10">
    <property type="entry name" value="Rieske [2Fe-2S] iron-sulphur domain"/>
    <property type="match status" value="1"/>
</dbReference>
<evidence type="ECO:0000313" key="10">
    <source>
        <dbReference type="EMBL" id="QPJ66072.1"/>
    </source>
</evidence>
<dbReference type="Pfam" id="PF00355">
    <property type="entry name" value="Rieske"/>
    <property type="match status" value="1"/>
</dbReference>
<evidence type="ECO:0000256" key="4">
    <source>
        <dbReference type="ARBA" id="ARBA00023014"/>
    </source>
</evidence>
<keyword evidence="4" id="KW-0411">Iron-sulfur</keyword>
<accession>A0A7T0C3W7</accession>
<keyword evidence="2" id="KW-0479">Metal-binding</keyword>
<proteinExistence type="predicted"/>
<evidence type="ECO:0000256" key="5">
    <source>
        <dbReference type="ARBA" id="ARBA00023157"/>
    </source>
</evidence>
<name>A0A7T0C3W7_9BACT</name>
<dbReference type="PROSITE" id="PS51296">
    <property type="entry name" value="RIESKE"/>
    <property type="match status" value="1"/>
</dbReference>
<dbReference type="InterPro" id="IPR017941">
    <property type="entry name" value="Rieske_2Fe-2S"/>
</dbReference>
<reference evidence="11" key="1">
    <citation type="submission" date="2020-02" db="EMBL/GenBank/DDBJ databases">
        <title>Genomic and physiological characterization of two novel Nitrospinaceae genera.</title>
        <authorList>
            <person name="Mueller A.J."/>
            <person name="Jung M.-Y."/>
            <person name="Strachan C.R."/>
            <person name="Herbold C.W."/>
            <person name="Kirkegaard R.H."/>
            <person name="Daims H."/>
        </authorList>
    </citation>
    <scope>NUCLEOTIDE SEQUENCE [LARGE SCALE GENOMIC DNA]</scope>
</reference>
<feature type="domain" description="Rieske" evidence="9">
    <location>
        <begin position="71"/>
        <end position="164"/>
    </location>
</feature>
<dbReference type="InterPro" id="IPR036922">
    <property type="entry name" value="Rieske_2Fe-2S_sf"/>
</dbReference>
<protein>
    <submittedName>
        <fullName evidence="10">Rieske 2Fe-2S domain-containing protein</fullName>
    </submittedName>
</protein>
<evidence type="ECO:0000256" key="2">
    <source>
        <dbReference type="ARBA" id="ARBA00022723"/>
    </source>
</evidence>
<feature type="transmembrane region" description="Helical" evidence="8">
    <location>
        <begin position="35"/>
        <end position="55"/>
    </location>
</feature>
<dbReference type="PRINTS" id="PR00162">
    <property type="entry name" value="RIESKE"/>
</dbReference>
<dbReference type="GO" id="GO:0046872">
    <property type="term" value="F:metal ion binding"/>
    <property type="evidence" value="ECO:0007669"/>
    <property type="project" value="UniProtKB-KW"/>
</dbReference>
<keyword evidence="5" id="KW-1015">Disulfide bond</keyword>
<dbReference type="SUPFAM" id="SSF50022">
    <property type="entry name" value="ISP domain"/>
    <property type="match status" value="1"/>
</dbReference>
<evidence type="ECO:0000256" key="7">
    <source>
        <dbReference type="SAM" id="MobiDB-lite"/>
    </source>
</evidence>
<feature type="region of interest" description="Disordered" evidence="7">
    <location>
        <begin position="1"/>
        <end position="22"/>
    </location>
</feature>
<dbReference type="InterPro" id="IPR014349">
    <property type="entry name" value="Rieske_Fe-S_prot"/>
</dbReference>
<evidence type="ECO:0000256" key="1">
    <source>
        <dbReference type="ARBA" id="ARBA00022714"/>
    </source>
</evidence>
<keyword evidence="8" id="KW-0472">Membrane</keyword>
<dbReference type="GO" id="GO:0051537">
    <property type="term" value="F:2 iron, 2 sulfur cluster binding"/>
    <property type="evidence" value="ECO:0007669"/>
    <property type="project" value="UniProtKB-KW"/>
</dbReference>
<dbReference type="KEGG" id="nva:G3M78_11990"/>
<comment type="cofactor">
    <cofactor evidence="6">
        <name>[2Fe-2S] cluster</name>
        <dbReference type="ChEBI" id="CHEBI:190135"/>
    </cofactor>
</comment>
<organism evidence="10 11">
    <name type="scientific">Candidatus Nitrohelix vancouverensis</name>
    <dbReference type="NCBI Taxonomy" id="2705534"/>
    <lineage>
        <taxon>Bacteria</taxon>
        <taxon>Pseudomonadati</taxon>
        <taxon>Nitrospinota/Tectimicrobiota group</taxon>
        <taxon>Nitrospinota</taxon>
        <taxon>Nitrospinia</taxon>
        <taxon>Nitrospinales</taxon>
        <taxon>Nitrospinaceae</taxon>
        <taxon>Candidatus Nitrohelix</taxon>
    </lineage>
</organism>